<comment type="similarity">
    <text evidence="2">Belongs to the CFAP157 family.</text>
</comment>
<evidence type="ECO:0000256" key="2">
    <source>
        <dbReference type="ARBA" id="ARBA00010841"/>
    </source>
</evidence>
<dbReference type="EMBL" id="JABFTP020000124">
    <property type="protein sequence ID" value="KAL3278750.1"/>
    <property type="molecule type" value="Genomic_DNA"/>
</dbReference>
<keyword evidence="10" id="KW-1185">Reference proteome</keyword>
<evidence type="ECO:0000256" key="3">
    <source>
        <dbReference type="ARBA" id="ARBA00014087"/>
    </source>
</evidence>
<dbReference type="AlphaFoldDB" id="A0ABD2NK22"/>
<sequence>MAKGKGKKGKKGKKKVEKPEGALTEVDKTFYELTITDLNRKLARLRSTNNDLEEKNGALNEKLTKLDEDRNDVIIYLKRILQERNDEIGELKTGVTKLQEALEQDKEECTTKTEQMENDYKQMHEQLTSEIKLLEGKLNALEEFRLQREDLMKKFEAQEGEMEEQEIRHKRALYEIERKFIIAKDKLKKEMEARLLQLSTEFQDATEIRIAATTHRVIRENIAVNNELDEMLTVHKRLFSENQEMKHRDRTLKQQSQLHCIEKNKALSKVRVQGKVIDQLTAEHESMKTKLERFKNIEIEIHNTREDHYKAQLKAQSLENKIRILEQNLHSARCAIATLETQSSYYQAEAIRLEEVLLEAVGSIKEATKVQKAQKITDRATLAVRRENLLNHLFKLMITAKDTKIKMPSVASVSSTESVYKKGDLGFVPPETKHLRPILRAIRTMESQTGTSLEEDSGDEQNRYITTSDRVLETKADEEEAPKEEDSEPSIVFFDENESVEEVEESVALLEEEGELDPTPLSGAQLLSSMGRLPSAAEKSSKTETKPASE</sequence>
<evidence type="ECO:0000256" key="4">
    <source>
        <dbReference type="ARBA" id="ARBA00023054"/>
    </source>
</evidence>
<feature type="compositionally biased region" description="Acidic residues" evidence="8">
    <location>
        <begin position="476"/>
        <end position="488"/>
    </location>
</feature>
<comment type="caution">
    <text evidence="9">The sequence shown here is derived from an EMBL/GenBank/DDBJ whole genome shotgun (WGS) entry which is preliminary data.</text>
</comment>
<evidence type="ECO:0000256" key="5">
    <source>
        <dbReference type="ARBA" id="ARBA00023069"/>
    </source>
</evidence>
<organism evidence="9 10">
    <name type="scientific">Cryptolaemus montrouzieri</name>
    <dbReference type="NCBI Taxonomy" id="559131"/>
    <lineage>
        <taxon>Eukaryota</taxon>
        <taxon>Metazoa</taxon>
        <taxon>Ecdysozoa</taxon>
        <taxon>Arthropoda</taxon>
        <taxon>Hexapoda</taxon>
        <taxon>Insecta</taxon>
        <taxon>Pterygota</taxon>
        <taxon>Neoptera</taxon>
        <taxon>Endopterygota</taxon>
        <taxon>Coleoptera</taxon>
        <taxon>Polyphaga</taxon>
        <taxon>Cucujiformia</taxon>
        <taxon>Coccinelloidea</taxon>
        <taxon>Coccinellidae</taxon>
        <taxon>Scymninae</taxon>
        <taxon>Scymnini</taxon>
        <taxon>Cryptolaemus</taxon>
    </lineage>
</organism>
<comment type="subcellular location">
    <subcellularLocation>
        <location evidence="1">Cell projection</location>
        <location evidence="1">Cilium</location>
    </subcellularLocation>
</comment>
<dbReference type="PANTHER" id="PTHR31954:SF1">
    <property type="entry name" value="CILIA- AND FLAGELLA-ASSOCIATED PROTEIN 157"/>
    <property type="match status" value="1"/>
</dbReference>
<keyword evidence="5" id="KW-0969">Cilium</keyword>
<keyword evidence="6" id="KW-0966">Cell projection</keyword>
<feature type="coiled-coil region" evidence="7">
    <location>
        <begin position="35"/>
        <end position="208"/>
    </location>
</feature>
<feature type="compositionally biased region" description="Basic residues" evidence="8">
    <location>
        <begin position="1"/>
        <end position="16"/>
    </location>
</feature>
<evidence type="ECO:0000256" key="6">
    <source>
        <dbReference type="ARBA" id="ARBA00023273"/>
    </source>
</evidence>
<feature type="compositionally biased region" description="Acidic residues" evidence="8">
    <location>
        <begin position="495"/>
        <end position="516"/>
    </location>
</feature>
<reference evidence="9 10" key="1">
    <citation type="journal article" date="2021" name="BMC Biol.">
        <title>Horizontally acquired antibacterial genes associated with adaptive radiation of ladybird beetles.</title>
        <authorList>
            <person name="Li H.S."/>
            <person name="Tang X.F."/>
            <person name="Huang Y.H."/>
            <person name="Xu Z.Y."/>
            <person name="Chen M.L."/>
            <person name="Du X.Y."/>
            <person name="Qiu B.Y."/>
            <person name="Chen P.T."/>
            <person name="Zhang W."/>
            <person name="Slipinski A."/>
            <person name="Escalona H.E."/>
            <person name="Waterhouse R.M."/>
            <person name="Zwick A."/>
            <person name="Pang H."/>
        </authorList>
    </citation>
    <scope>NUCLEOTIDE SEQUENCE [LARGE SCALE GENOMIC DNA]</scope>
    <source>
        <strain evidence="9">SYSU2018</strain>
    </source>
</reference>
<evidence type="ECO:0000313" key="10">
    <source>
        <dbReference type="Proteomes" id="UP001516400"/>
    </source>
</evidence>
<evidence type="ECO:0000256" key="1">
    <source>
        <dbReference type="ARBA" id="ARBA00004138"/>
    </source>
</evidence>
<feature type="region of interest" description="Disordered" evidence="8">
    <location>
        <begin position="446"/>
        <end position="550"/>
    </location>
</feature>
<dbReference type="Proteomes" id="UP001516400">
    <property type="component" value="Unassembled WGS sequence"/>
</dbReference>
<dbReference type="InterPro" id="IPR038844">
    <property type="entry name" value="CFAP157"/>
</dbReference>
<evidence type="ECO:0000256" key="7">
    <source>
        <dbReference type="SAM" id="Coils"/>
    </source>
</evidence>
<accession>A0ABD2NK22</accession>
<evidence type="ECO:0000313" key="9">
    <source>
        <dbReference type="EMBL" id="KAL3278750.1"/>
    </source>
</evidence>
<gene>
    <name evidence="9" type="ORF">HHI36_016278</name>
</gene>
<protein>
    <recommendedName>
        <fullName evidence="3">Cilia- and flagella-associated protein 157</fullName>
    </recommendedName>
</protein>
<feature type="region of interest" description="Disordered" evidence="8">
    <location>
        <begin position="1"/>
        <end position="21"/>
    </location>
</feature>
<proteinExistence type="inferred from homology"/>
<dbReference type="GO" id="GO:0005929">
    <property type="term" value="C:cilium"/>
    <property type="evidence" value="ECO:0007669"/>
    <property type="project" value="UniProtKB-SubCell"/>
</dbReference>
<evidence type="ECO:0000256" key="8">
    <source>
        <dbReference type="SAM" id="MobiDB-lite"/>
    </source>
</evidence>
<feature type="coiled-coil region" evidence="7">
    <location>
        <begin position="277"/>
        <end position="342"/>
    </location>
</feature>
<name>A0ABD2NK22_9CUCU</name>
<keyword evidence="4 7" id="KW-0175">Coiled coil</keyword>
<feature type="compositionally biased region" description="Basic and acidic residues" evidence="8">
    <location>
        <begin position="539"/>
        <end position="550"/>
    </location>
</feature>
<dbReference type="PANTHER" id="PTHR31954">
    <property type="entry name" value="CILIA- AND FLAGELLA-ASSOCIATED PROTEIN 157"/>
    <property type="match status" value="1"/>
</dbReference>